<dbReference type="EMBL" id="ODYU01002792">
    <property type="protein sequence ID" value="SOQ40728.1"/>
    <property type="molecule type" value="Genomic_DNA"/>
</dbReference>
<evidence type="ECO:0000313" key="1">
    <source>
        <dbReference type="EMBL" id="SOQ40728.1"/>
    </source>
</evidence>
<accession>A0A2H1VIS1</accession>
<dbReference type="AlphaFoldDB" id="A0A2H1VIS1"/>
<reference evidence="1" key="1">
    <citation type="submission" date="2016-07" db="EMBL/GenBank/DDBJ databases">
        <authorList>
            <person name="Bretaudeau A."/>
        </authorList>
    </citation>
    <scope>NUCLEOTIDE SEQUENCE</scope>
    <source>
        <strain evidence="1">Rice</strain>
        <tissue evidence="1">Whole body</tissue>
    </source>
</reference>
<protein>
    <submittedName>
        <fullName evidence="1">SFRICE_035570</fullName>
    </submittedName>
</protein>
<sequence>MIKVWYYITSTAYEWPLPTNSLFSHGEGLSVNYHASLLWVGDFKLIIRNRKSLSIKACFSTRDVICDDMSLDRRTCASPRPCHVNLGSCKANKFVGNCLDTGNLALMTSCGLALILRKLPKDKD</sequence>
<gene>
    <name evidence="1" type="ORF">SFRICE_035570</name>
</gene>
<name>A0A2H1VIS1_SPOFR</name>
<organism evidence="1">
    <name type="scientific">Spodoptera frugiperda</name>
    <name type="common">Fall armyworm</name>
    <dbReference type="NCBI Taxonomy" id="7108"/>
    <lineage>
        <taxon>Eukaryota</taxon>
        <taxon>Metazoa</taxon>
        <taxon>Ecdysozoa</taxon>
        <taxon>Arthropoda</taxon>
        <taxon>Hexapoda</taxon>
        <taxon>Insecta</taxon>
        <taxon>Pterygota</taxon>
        <taxon>Neoptera</taxon>
        <taxon>Endopterygota</taxon>
        <taxon>Lepidoptera</taxon>
        <taxon>Glossata</taxon>
        <taxon>Ditrysia</taxon>
        <taxon>Noctuoidea</taxon>
        <taxon>Noctuidae</taxon>
        <taxon>Amphipyrinae</taxon>
        <taxon>Spodoptera</taxon>
    </lineage>
</organism>
<proteinExistence type="predicted"/>